<protein>
    <submittedName>
        <fullName evidence="1">Uncharacterized protein</fullName>
    </submittedName>
</protein>
<comment type="caution">
    <text evidence="1">The sequence shown here is derived from an EMBL/GenBank/DDBJ whole genome shotgun (WGS) entry which is preliminary data.</text>
</comment>
<proteinExistence type="predicted"/>
<dbReference type="EMBL" id="JAGPNK010000009">
    <property type="protein sequence ID" value="KAH7313872.1"/>
    <property type="molecule type" value="Genomic_DNA"/>
</dbReference>
<accession>A0A8K0STW5</accession>
<organism evidence="1 2">
    <name type="scientific">Stachybotrys elegans</name>
    <dbReference type="NCBI Taxonomy" id="80388"/>
    <lineage>
        <taxon>Eukaryota</taxon>
        <taxon>Fungi</taxon>
        <taxon>Dikarya</taxon>
        <taxon>Ascomycota</taxon>
        <taxon>Pezizomycotina</taxon>
        <taxon>Sordariomycetes</taxon>
        <taxon>Hypocreomycetidae</taxon>
        <taxon>Hypocreales</taxon>
        <taxon>Stachybotryaceae</taxon>
        <taxon>Stachybotrys</taxon>
    </lineage>
</organism>
<reference evidence="1" key="1">
    <citation type="journal article" date="2021" name="Nat. Commun.">
        <title>Genetic determinants of endophytism in the Arabidopsis root mycobiome.</title>
        <authorList>
            <person name="Mesny F."/>
            <person name="Miyauchi S."/>
            <person name="Thiergart T."/>
            <person name="Pickel B."/>
            <person name="Atanasova L."/>
            <person name="Karlsson M."/>
            <person name="Huettel B."/>
            <person name="Barry K.W."/>
            <person name="Haridas S."/>
            <person name="Chen C."/>
            <person name="Bauer D."/>
            <person name="Andreopoulos W."/>
            <person name="Pangilinan J."/>
            <person name="LaButti K."/>
            <person name="Riley R."/>
            <person name="Lipzen A."/>
            <person name="Clum A."/>
            <person name="Drula E."/>
            <person name="Henrissat B."/>
            <person name="Kohler A."/>
            <person name="Grigoriev I.V."/>
            <person name="Martin F.M."/>
            <person name="Hacquard S."/>
        </authorList>
    </citation>
    <scope>NUCLEOTIDE SEQUENCE</scope>
    <source>
        <strain evidence="1">MPI-CAGE-CH-0235</strain>
    </source>
</reference>
<keyword evidence="2" id="KW-1185">Reference proteome</keyword>
<gene>
    <name evidence="1" type="ORF">B0I35DRAFT_505288</name>
</gene>
<sequence>MYDLPSPPISTFSSNTMHAPPLIYHTFHLWPVVGRADKDWPHIEVNEFEDLAAWLQVVPLHGRRPVLRVTQNLVNELLRASMPALDLRRLDTFVDESRAKFSGLYCAIRVREILLDALRRNVDYGRAERGRLGLRLVRQLLKLQRQWLELESREWLENGDMEAVKAHLEGLARGWFAEEQFAYQTYPLFAESWVKDEEEGVFDHYR</sequence>
<dbReference type="Proteomes" id="UP000813444">
    <property type="component" value="Unassembled WGS sequence"/>
</dbReference>
<evidence type="ECO:0000313" key="1">
    <source>
        <dbReference type="EMBL" id="KAH7313872.1"/>
    </source>
</evidence>
<dbReference type="AlphaFoldDB" id="A0A8K0STW5"/>
<name>A0A8K0STW5_9HYPO</name>
<evidence type="ECO:0000313" key="2">
    <source>
        <dbReference type="Proteomes" id="UP000813444"/>
    </source>
</evidence>